<evidence type="ECO:0000256" key="1">
    <source>
        <dbReference type="SAM" id="Phobius"/>
    </source>
</evidence>
<reference evidence="2 3" key="1">
    <citation type="submission" date="2021-11" db="EMBL/GenBank/DDBJ databases">
        <title>Aliifidinibius sp. nov., a new bacterium isolated from saline soil.</title>
        <authorList>
            <person name="Galisteo C."/>
            <person name="De La Haba R."/>
            <person name="Sanchez-Porro C."/>
            <person name="Ventosa A."/>
        </authorList>
    </citation>
    <scope>NUCLEOTIDE SEQUENCE [LARGE SCALE GENOMIC DNA]</scope>
    <source>
        <strain evidence="2 3">KACC 190600</strain>
    </source>
</reference>
<evidence type="ECO:0000313" key="2">
    <source>
        <dbReference type="EMBL" id="MCW9714178.1"/>
    </source>
</evidence>
<protein>
    <submittedName>
        <fullName evidence="2">Uncharacterized protein</fullName>
    </submittedName>
</protein>
<keyword evidence="1" id="KW-0472">Membrane</keyword>
<organism evidence="2 3">
    <name type="scientific">Fodinibius salicampi</name>
    <dbReference type="NCBI Taxonomy" id="1920655"/>
    <lineage>
        <taxon>Bacteria</taxon>
        <taxon>Pseudomonadati</taxon>
        <taxon>Balneolota</taxon>
        <taxon>Balneolia</taxon>
        <taxon>Balneolales</taxon>
        <taxon>Balneolaceae</taxon>
        <taxon>Fodinibius</taxon>
    </lineage>
</organism>
<name>A0ABT3Q241_9BACT</name>
<keyword evidence="1" id="KW-1133">Transmembrane helix</keyword>
<keyword evidence="1" id="KW-0812">Transmembrane</keyword>
<dbReference type="Proteomes" id="UP001207337">
    <property type="component" value="Unassembled WGS sequence"/>
</dbReference>
<gene>
    <name evidence="2" type="ORF">LQ318_14805</name>
</gene>
<evidence type="ECO:0000313" key="3">
    <source>
        <dbReference type="Proteomes" id="UP001207337"/>
    </source>
</evidence>
<feature type="transmembrane region" description="Helical" evidence="1">
    <location>
        <begin position="20"/>
        <end position="43"/>
    </location>
</feature>
<proteinExistence type="predicted"/>
<keyword evidence="3" id="KW-1185">Reference proteome</keyword>
<sequence>MDAVQPFWMDMEKSPEMEFIIFAANCFFVVWTWNMVWIGILPLHSLALAGAQGTWLYEYA</sequence>
<comment type="caution">
    <text evidence="2">The sequence shown here is derived from an EMBL/GenBank/DDBJ whole genome shotgun (WGS) entry which is preliminary data.</text>
</comment>
<accession>A0ABT3Q241</accession>
<dbReference type="EMBL" id="JAJNDC010000004">
    <property type="protein sequence ID" value="MCW9714178.1"/>
    <property type="molecule type" value="Genomic_DNA"/>
</dbReference>